<dbReference type="Proteomes" id="UP000887565">
    <property type="component" value="Unplaced"/>
</dbReference>
<evidence type="ECO:0000313" key="3">
    <source>
        <dbReference type="WBParaSite" id="nRc.2.0.1.t45326-RA"/>
    </source>
</evidence>
<accession>A0A915L3K6</accession>
<reference evidence="3" key="1">
    <citation type="submission" date="2022-11" db="UniProtKB">
        <authorList>
            <consortium name="WormBaseParasite"/>
        </authorList>
    </citation>
    <scope>IDENTIFICATION</scope>
</reference>
<feature type="region of interest" description="Disordered" evidence="1">
    <location>
        <begin position="38"/>
        <end position="71"/>
    </location>
</feature>
<keyword evidence="2" id="KW-1185">Reference proteome</keyword>
<proteinExistence type="predicted"/>
<organism evidence="2 3">
    <name type="scientific">Romanomermis culicivorax</name>
    <name type="common">Nematode worm</name>
    <dbReference type="NCBI Taxonomy" id="13658"/>
    <lineage>
        <taxon>Eukaryota</taxon>
        <taxon>Metazoa</taxon>
        <taxon>Ecdysozoa</taxon>
        <taxon>Nematoda</taxon>
        <taxon>Enoplea</taxon>
        <taxon>Dorylaimia</taxon>
        <taxon>Mermithida</taxon>
        <taxon>Mermithoidea</taxon>
        <taxon>Mermithidae</taxon>
        <taxon>Romanomermis</taxon>
    </lineage>
</organism>
<evidence type="ECO:0000313" key="2">
    <source>
        <dbReference type="Proteomes" id="UP000887565"/>
    </source>
</evidence>
<dbReference type="WBParaSite" id="nRc.2.0.1.t45326-RA">
    <property type="protein sequence ID" value="nRc.2.0.1.t45326-RA"/>
    <property type="gene ID" value="nRc.2.0.1.g45326"/>
</dbReference>
<name>A0A915L3K6_ROMCU</name>
<sequence length="224" mass="25812">MHRSVAREIWESLAPNRGNPSPGPGQGQLLRCRGLRQPYNKHKSNKMKTGQNLEESRQCPETPMQGMRGNRSHKFDDVKDDATFLLENVNIQAVIVEYLIRYVDIVSAIDFVRKFFPKRTNFSMRARENIPKEAGSARDTIIHPGNIIYVIHRLEAQDEKKRVLILEWNGFDDANLTISLLFDNLNLSPSFLNVISPRKSPAFTFLPSPSWTNRIFNSMIKFVR</sequence>
<dbReference type="AlphaFoldDB" id="A0A915L3K6"/>
<evidence type="ECO:0000256" key="1">
    <source>
        <dbReference type="SAM" id="MobiDB-lite"/>
    </source>
</evidence>
<protein>
    <submittedName>
        <fullName evidence="3">Uncharacterized protein</fullName>
    </submittedName>
</protein>